<dbReference type="EMBL" id="ABYS02000009">
    <property type="protein sequence ID" value="EEP20829.1"/>
    <property type="molecule type" value="Genomic_DNA"/>
</dbReference>
<comment type="caution">
    <text evidence="1">The sequence shown here is derived from an EMBL/GenBank/DDBJ whole genome shotgun (WGS) entry which is preliminary data.</text>
</comment>
<accession>C4FGD3</accession>
<sequence length="45" mass="5346">MRHLVFTPCDTEPRLSMPLAAPGRRYPQTIRMTIRMTKRTQPQYV</sequence>
<evidence type="ECO:0000313" key="1">
    <source>
        <dbReference type="EMBL" id="EEP20829.1"/>
    </source>
</evidence>
<dbReference type="Proteomes" id="UP000006408">
    <property type="component" value="Unassembled WGS sequence"/>
</dbReference>
<dbReference type="AlphaFoldDB" id="C4FGD3"/>
<keyword evidence="2" id="KW-1185">Reference proteome</keyword>
<reference evidence="1" key="1">
    <citation type="submission" date="2009-04" db="EMBL/GenBank/DDBJ databases">
        <authorList>
            <person name="Weinstock G."/>
            <person name="Sodergren E."/>
            <person name="Clifton S."/>
            <person name="Fulton L."/>
            <person name="Fulton B."/>
            <person name="Courtney L."/>
            <person name="Fronick C."/>
            <person name="Harrison M."/>
            <person name="Strong C."/>
            <person name="Farmer C."/>
            <person name="Delahaunty K."/>
            <person name="Markovic C."/>
            <person name="Hall O."/>
            <person name="Minx P."/>
            <person name="Tomlinson C."/>
            <person name="Mitreva M."/>
            <person name="Nelson J."/>
            <person name="Hou S."/>
            <person name="Wollam A."/>
            <person name="Pepin K.H."/>
            <person name="Johnson M."/>
            <person name="Bhonagiri V."/>
            <person name="Nash W.E."/>
            <person name="Warren W."/>
            <person name="Chinwalla A."/>
            <person name="Mardis E.R."/>
            <person name="Wilson R.K."/>
        </authorList>
    </citation>
    <scope>NUCLEOTIDE SEQUENCE [LARGE SCALE GENOMIC DNA]</scope>
    <source>
        <strain evidence="1">DSM 20098</strain>
    </source>
</reference>
<proteinExistence type="predicted"/>
<evidence type="ECO:0000313" key="2">
    <source>
        <dbReference type="Proteomes" id="UP000006408"/>
    </source>
</evidence>
<dbReference type="HOGENOM" id="CLU_3196623_0_0_11"/>
<name>C4FGD3_9BIFI</name>
<gene>
    <name evidence="1" type="ORF">BIFANG_03403</name>
</gene>
<organism evidence="1 2">
    <name type="scientific">Bifidobacterium angulatum DSM 20098 = JCM 7096</name>
    <dbReference type="NCBI Taxonomy" id="518635"/>
    <lineage>
        <taxon>Bacteria</taxon>
        <taxon>Bacillati</taxon>
        <taxon>Actinomycetota</taxon>
        <taxon>Actinomycetes</taxon>
        <taxon>Bifidobacteriales</taxon>
        <taxon>Bifidobacteriaceae</taxon>
        <taxon>Bifidobacterium</taxon>
    </lineage>
</organism>
<protein>
    <submittedName>
        <fullName evidence="1">Uncharacterized protein</fullName>
    </submittedName>
</protein>